<dbReference type="Pfam" id="PF13478">
    <property type="entry name" value="XdhC_C"/>
    <property type="match status" value="1"/>
</dbReference>
<accession>A0ABT4LGN2</accession>
<dbReference type="InterPro" id="IPR003777">
    <property type="entry name" value="XdhC_CoxI"/>
</dbReference>
<dbReference type="Gene3D" id="3.40.50.720">
    <property type="entry name" value="NAD(P)-binding Rossmann-like Domain"/>
    <property type="match status" value="1"/>
</dbReference>
<keyword evidence="4" id="KW-1185">Reference proteome</keyword>
<dbReference type="InterPro" id="IPR052698">
    <property type="entry name" value="MoCofactor_Util/Proc"/>
</dbReference>
<evidence type="ECO:0000259" key="2">
    <source>
        <dbReference type="Pfam" id="PF13478"/>
    </source>
</evidence>
<dbReference type="EMBL" id="JAPWGY010000002">
    <property type="protein sequence ID" value="MCZ4280271.1"/>
    <property type="molecule type" value="Genomic_DNA"/>
</dbReference>
<dbReference type="InterPro" id="IPR027051">
    <property type="entry name" value="XdhC_Rossmann_dom"/>
</dbReference>
<reference evidence="3" key="1">
    <citation type="submission" date="2022-12" db="EMBL/GenBank/DDBJ databases">
        <title>Bacterial isolates from different developmental stages of Nematostella vectensis.</title>
        <authorList>
            <person name="Fraune S."/>
        </authorList>
    </citation>
    <scope>NUCLEOTIDE SEQUENCE</scope>
    <source>
        <strain evidence="3">G21630-S1</strain>
    </source>
</reference>
<sequence>MKVWSLLAKQLEQNSCCALVTMIEVQGSAPREAGTRMVIRPDGGFHGTIGGGTLEWRVLADAQKHMKSSHAQIHWSKHALGPQLGQCCGGVVRLLIEVFSKAQLPEVRALAEQEIQGPFFTKGTPKQDCIKREVTIGSPNQPSSISFDRKGCLQECFGEERRKVYLFGAGHIGRALMLNMAALQFDLKWIDSRAESFPSLVPSNVEKHFTHNPVAALDAAPDGSFIVIMTHSHALDLELVHAALATRRFAYVGVIGSETKKARFRNRLHTAGLETETIDKLVCPIGITGIHSKHPAAIAVSVTAELLVRDEEILGKQQSVFRIAEEG</sequence>
<proteinExistence type="predicted"/>
<evidence type="ECO:0000313" key="4">
    <source>
        <dbReference type="Proteomes" id="UP001069802"/>
    </source>
</evidence>
<dbReference type="SUPFAM" id="SSF51735">
    <property type="entry name" value="NAD(P)-binding Rossmann-fold domains"/>
    <property type="match status" value="1"/>
</dbReference>
<dbReference type="InterPro" id="IPR036291">
    <property type="entry name" value="NAD(P)-bd_dom_sf"/>
</dbReference>
<dbReference type="NCBIfam" id="TIGR02964">
    <property type="entry name" value="xanthine_xdhC"/>
    <property type="match status" value="1"/>
</dbReference>
<dbReference type="PANTHER" id="PTHR30388:SF6">
    <property type="entry name" value="XANTHINE DEHYDROGENASE SUBUNIT A-RELATED"/>
    <property type="match status" value="1"/>
</dbReference>
<protein>
    <submittedName>
        <fullName evidence="3">Xanthine dehydrogenase accessory protein XdhC</fullName>
    </submittedName>
</protein>
<dbReference type="PANTHER" id="PTHR30388">
    <property type="entry name" value="ALDEHYDE OXIDOREDUCTASE MOLYBDENUM COFACTOR ASSEMBLY PROTEIN"/>
    <property type="match status" value="1"/>
</dbReference>
<dbReference type="Pfam" id="PF02625">
    <property type="entry name" value="XdhC_CoxI"/>
    <property type="match status" value="1"/>
</dbReference>
<name>A0ABT4LGN2_9PROT</name>
<dbReference type="Proteomes" id="UP001069802">
    <property type="component" value="Unassembled WGS sequence"/>
</dbReference>
<dbReference type="InterPro" id="IPR014308">
    <property type="entry name" value="Xanthine_DH_XdhC"/>
</dbReference>
<gene>
    <name evidence="3" type="primary">xdhC</name>
    <name evidence="3" type="ORF">O4H49_05755</name>
</gene>
<feature type="domain" description="XdhC- CoxI" evidence="1">
    <location>
        <begin position="11"/>
        <end position="72"/>
    </location>
</feature>
<evidence type="ECO:0000259" key="1">
    <source>
        <dbReference type="Pfam" id="PF02625"/>
    </source>
</evidence>
<feature type="domain" description="XdhC Rossmann" evidence="2">
    <location>
        <begin position="164"/>
        <end position="306"/>
    </location>
</feature>
<evidence type="ECO:0000313" key="3">
    <source>
        <dbReference type="EMBL" id="MCZ4280271.1"/>
    </source>
</evidence>
<dbReference type="RefSeq" id="WP_269422481.1">
    <property type="nucleotide sequence ID" value="NZ_JAPWGY010000002.1"/>
</dbReference>
<comment type="caution">
    <text evidence="3">The sequence shown here is derived from an EMBL/GenBank/DDBJ whole genome shotgun (WGS) entry which is preliminary data.</text>
</comment>
<organism evidence="3 4">
    <name type="scientific">Kiloniella laminariae</name>
    <dbReference type="NCBI Taxonomy" id="454162"/>
    <lineage>
        <taxon>Bacteria</taxon>
        <taxon>Pseudomonadati</taxon>
        <taxon>Pseudomonadota</taxon>
        <taxon>Alphaproteobacteria</taxon>
        <taxon>Rhodospirillales</taxon>
        <taxon>Kiloniellaceae</taxon>
        <taxon>Kiloniella</taxon>
    </lineage>
</organism>